<dbReference type="OrthoDB" id="3903303at2759"/>
<proteinExistence type="predicted"/>
<gene>
    <name evidence="1" type="ORF">K461DRAFT_272707</name>
</gene>
<organism evidence="1 2">
    <name type="scientific">Myriangium duriaei CBS 260.36</name>
    <dbReference type="NCBI Taxonomy" id="1168546"/>
    <lineage>
        <taxon>Eukaryota</taxon>
        <taxon>Fungi</taxon>
        <taxon>Dikarya</taxon>
        <taxon>Ascomycota</taxon>
        <taxon>Pezizomycotina</taxon>
        <taxon>Dothideomycetes</taxon>
        <taxon>Dothideomycetidae</taxon>
        <taxon>Myriangiales</taxon>
        <taxon>Myriangiaceae</taxon>
        <taxon>Myriangium</taxon>
    </lineage>
</organism>
<accession>A0A9P4MNX3</accession>
<comment type="caution">
    <text evidence="1">The sequence shown here is derived from an EMBL/GenBank/DDBJ whole genome shotgun (WGS) entry which is preliminary data.</text>
</comment>
<sequence length="320" mass="37307">MSPEAFRAEHADFLNGMHELYRSLVLMGYIEADDIAWEPESNDHLAHYGYSREAIALIGAMPYPKNSYLQTLEQPPWGPFVPITPGSGPISYSDKDRAYESRLMVYDDLLPPSAVKITYFSVNEGELYIYDMVEKSIITWGIFEKDEMERYHEHPRAAAALVLSGWISKLETLEWIPWTFGDWHRIDTRMDCKDWSVTGTPHIIDELQNGRSSHQKYGKPLPDVDVHASERAWLNNDNSRRLIFEQCGWPDRSRFDRAEFLRRRDEWHQGQLDILQNDEMLVSPEGDVRCEENLNDLQFAFARNWALRHYLRETAGSYAV</sequence>
<evidence type="ECO:0000313" key="2">
    <source>
        <dbReference type="Proteomes" id="UP000799439"/>
    </source>
</evidence>
<dbReference type="EMBL" id="ML996081">
    <property type="protein sequence ID" value="KAF2156644.1"/>
    <property type="molecule type" value="Genomic_DNA"/>
</dbReference>
<dbReference type="AlphaFoldDB" id="A0A9P4MNX3"/>
<protein>
    <submittedName>
        <fullName evidence="1">Uncharacterized protein</fullName>
    </submittedName>
</protein>
<evidence type="ECO:0000313" key="1">
    <source>
        <dbReference type="EMBL" id="KAF2156644.1"/>
    </source>
</evidence>
<name>A0A9P4MNX3_9PEZI</name>
<keyword evidence="2" id="KW-1185">Reference proteome</keyword>
<reference evidence="1" key="1">
    <citation type="journal article" date="2020" name="Stud. Mycol.">
        <title>101 Dothideomycetes genomes: a test case for predicting lifestyles and emergence of pathogens.</title>
        <authorList>
            <person name="Haridas S."/>
            <person name="Albert R."/>
            <person name="Binder M."/>
            <person name="Bloem J."/>
            <person name="Labutti K."/>
            <person name="Salamov A."/>
            <person name="Andreopoulos B."/>
            <person name="Baker S."/>
            <person name="Barry K."/>
            <person name="Bills G."/>
            <person name="Bluhm B."/>
            <person name="Cannon C."/>
            <person name="Castanera R."/>
            <person name="Culley D."/>
            <person name="Daum C."/>
            <person name="Ezra D."/>
            <person name="Gonzalez J."/>
            <person name="Henrissat B."/>
            <person name="Kuo A."/>
            <person name="Liang C."/>
            <person name="Lipzen A."/>
            <person name="Lutzoni F."/>
            <person name="Magnuson J."/>
            <person name="Mondo S."/>
            <person name="Nolan M."/>
            <person name="Ohm R."/>
            <person name="Pangilinan J."/>
            <person name="Park H.-J."/>
            <person name="Ramirez L."/>
            <person name="Alfaro M."/>
            <person name="Sun H."/>
            <person name="Tritt A."/>
            <person name="Yoshinaga Y."/>
            <person name="Zwiers L.-H."/>
            <person name="Turgeon B."/>
            <person name="Goodwin S."/>
            <person name="Spatafora J."/>
            <person name="Crous P."/>
            <person name="Grigoriev I."/>
        </authorList>
    </citation>
    <scope>NUCLEOTIDE SEQUENCE</scope>
    <source>
        <strain evidence="1">CBS 260.36</strain>
    </source>
</reference>
<dbReference type="Proteomes" id="UP000799439">
    <property type="component" value="Unassembled WGS sequence"/>
</dbReference>